<evidence type="ECO:0000313" key="3">
    <source>
        <dbReference type="Proteomes" id="UP001367508"/>
    </source>
</evidence>
<gene>
    <name evidence="2" type="ORF">VNO77_22017</name>
</gene>
<feature type="compositionally biased region" description="Basic and acidic residues" evidence="1">
    <location>
        <begin position="910"/>
        <end position="927"/>
    </location>
</feature>
<sequence>MDFKAILDYALFQLTPTRTRCELLVFCGGHHQKIASGLFEPFVSHLKFLKDEISKGGYSIKLLPPTNGAFWFSKATFERFVRFVSTPAILERFVSLEKEILQIESSFQANALSMSTATPDEGITLQTNVITRRLSDSSKLNDVLEGVDNKEEENSKISLQRLLESRIALLRKEQAMAYTRGLVAGFEIDSIDDLIYFANAFGAVRLREACINFKELWKKKHADDLWIKEVAAMQSSLPSALSLSAGTSGIILANDITTHDQNTKSNSSKDSTPSSDENVFLETSNSAALNKKEDVNLPTPDQKPSHAANVHMSIPWPYNVPPYMYNLQNPIPQMPSYQGYPLANMQSVPPYLLRNMQWSSDPGVNQKLSQTKKEKSPYKKKGPEEYEDQQTESSDPDSESESDSDEHKNSSHSSKDDVKRKKHRRKSSGTVVIRNINYITPKRRNGNEGGVSDESFEDDDGIDEETIKQKVGVALESLQKVHKVEKRSNGKKAVARHKVTKSSDTAEEDLTENLSDASDGGNKNDNWNAFQNLLKIDEGTGTDGAERMQPIDVQDEHFVVRNSEENMPYAATSSPNLDFKEVLKNPKVPNDSFIMTHRDGGNEDRSKMDEHVANCGPVRKSRDNIGEEILLSHRSNEPRNELGDPLSTFVADSLETKGRTADDWFIVDNLEKTRSSDPTIVPTMFDGDYPLSLANDGSHADKRNERTLIDDSFMIQGHLVDNDLSNLQWKTDISMVADLTASNKLESDIAASNANHALSKNQEPNDLFVVLQRDSGLDSVEASRSMDYEIDFSFSETDRRSSIDDSHVNVNNELPVSPKKTNMNKSKVSGTRNSEKEEKSKALRGSFGRGKSELISRTKKPSLPSRPIVQKSKREQEDEIRKKMEELASERQRRIAERTASSGLARAKKDHIEGKTTRISAKSDKNKTQPIKETTNKITSVKVRGI</sequence>
<name>A0AAN9L5B2_CANGL</name>
<feature type="compositionally biased region" description="Basic and acidic residues" evidence="1">
    <location>
        <begin position="872"/>
        <end position="897"/>
    </location>
</feature>
<evidence type="ECO:0008006" key="4">
    <source>
        <dbReference type="Google" id="ProtNLM"/>
    </source>
</evidence>
<dbReference type="Proteomes" id="UP001367508">
    <property type="component" value="Unassembled WGS sequence"/>
</dbReference>
<feature type="compositionally biased region" description="Low complexity" evidence="1">
    <location>
        <begin position="263"/>
        <end position="276"/>
    </location>
</feature>
<feature type="region of interest" description="Disordered" evidence="1">
    <location>
        <begin position="484"/>
        <end position="523"/>
    </location>
</feature>
<keyword evidence="3" id="KW-1185">Reference proteome</keyword>
<feature type="compositionally biased region" description="Polar residues" evidence="1">
    <location>
        <begin position="808"/>
        <end position="832"/>
    </location>
</feature>
<feature type="region of interest" description="Disordered" evidence="1">
    <location>
        <begin position="362"/>
        <end position="460"/>
    </location>
</feature>
<feature type="compositionally biased region" description="Polar residues" evidence="1">
    <location>
        <begin position="512"/>
        <end position="523"/>
    </location>
</feature>
<evidence type="ECO:0000313" key="2">
    <source>
        <dbReference type="EMBL" id="KAK7327924.1"/>
    </source>
</evidence>
<dbReference type="PANTHER" id="PTHR31008:SF0">
    <property type="entry name" value="CSL1"/>
    <property type="match status" value="1"/>
</dbReference>
<feature type="compositionally biased region" description="Acidic residues" evidence="1">
    <location>
        <begin position="385"/>
        <end position="404"/>
    </location>
</feature>
<evidence type="ECO:0000256" key="1">
    <source>
        <dbReference type="SAM" id="MobiDB-lite"/>
    </source>
</evidence>
<organism evidence="2 3">
    <name type="scientific">Canavalia gladiata</name>
    <name type="common">Sword bean</name>
    <name type="synonym">Dolichos gladiatus</name>
    <dbReference type="NCBI Taxonomy" id="3824"/>
    <lineage>
        <taxon>Eukaryota</taxon>
        <taxon>Viridiplantae</taxon>
        <taxon>Streptophyta</taxon>
        <taxon>Embryophyta</taxon>
        <taxon>Tracheophyta</taxon>
        <taxon>Spermatophyta</taxon>
        <taxon>Magnoliopsida</taxon>
        <taxon>eudicotyledons</taxon>
        <taxon>Gunneridae</taxon>
        <taxon>Pentapetalae</taxon>
        <taxon>rosids</taxon>
        <taxon>fabids</taxon>
        <taxon>Fabales</taxon>
        <taxon>Fabaceae</taxon>
        <taxon>Papilionoideae</taxon>
        <taxon>50 kb inversion clade</taxon>
        <taxon>NPAAA clade</taxon>
        <taxon>indigoferoid/millettioid clade</taxon>
        <taxon>Phaseoleae</taxon>
        <taxon>Canavalia</taxon>
    </lineage>
</organism>
<feature type="compositionally biased region" description="Basic and acidic residues" evidence="1">
    <location>
        <begin position="371"/>
        <end position="384"/>
    </location>
</feature>
<dbReference type="PANTHER" id="PTHR31008">
    <property type="entry name" value="COP1-INTERACTING PROTEIN-RELATED"/>
    <property type="match status" value="1"/>
</dbReference>
<protein>
    <recommendedName>
        <fullName evidence="4">COP1-interacting protein 7</fullName>
    </recommendedName>
</protein>
<dbReference type="AlphaFoldDB" id="A0AAN9L5B2"/>
<comment type="caution">
    <text evidence="2">The sequence shown here is derived from an EMBL/GenBank/DDBJ whole genome shotgun (WGS) entry which is preliminary data.</text>
</comment>
<feature type="compositionally biased region" description="Basic and acidic residues" evidence="1">
    <location>
        <begin position="405"/>
        <end position="419"/>
    </location>
</feature>
<proteinExistence type="predicted"/>
<accession>A0AAN9L5B2</accession>
<reference evidence="2 3" key="1">
    <citation type="submission" date="2024-01" db="EMBL/GenBank/DDBJ databases">
        <title>The genomes of 5 underutilized Papilionoideae crops provide insights into root nodulation and disease resistanc.</title>
        <authorList>
            <person name="Jiang F."/>
        </authorList>
    </citation>
    <scope>NUCLEOTIDE SEQUENCE [LARGE SCALE GENOMIC DNA]</scope>
    <source>
        <strain evidence="2">LVBAO_FW01</strain>
        <tissue evidence="2">Leaves</tissue>
    </source>
</reference>
<dbReference type="EMBL" id="JAYMYQ010000005">
    <property type="protein sequence ID" value="KAK7327924.1"/>
    <property type="molecule type" value="Genomic_DNA"/>
</dbReference>
<feature type="region of interest" description="Disordered" evidence="1">
    <location>
        <begin position="260"/>
        <end position="279"/>
    </location>
</feature>
<feature type="region of interest" description="Disordered" evidence="1">
    <location>
        <begin position="801"/>
        <end position="933"/>
    </location>
</feature>
<feature type="compositionally biased region" description="Basic residues" evidence="1">
    <location>
        <begin position="484"/>
        <end position="500"/>
    </location>
</feature>